<evidence type="ECO:0000313" key="2">
    <source>
        <dbReference type="Proteomes" id="UP000249723"/>
    </source>
</evidence>
<keyword evidence="2" id="KW-1185">Reference proteome</keyword>
<dbReference type="AlphaFoldDB" id="A0A2X0KVT8"/>
<proteinExistence type="predicted"/>
<dbReference type="EMBL" id="FMWP01000095">
    <property type="protein sequence ID" value="SCZ98329.1"/>
    <property type="molecule type" value="Genomic_DNA"/>
</dbReference>
<evidence type="ECO:0000313" key="1">
    <source>
        <dbReference type="EMBL" id="SCZ98329.1"/>
    </source>
</evidence>
<name>A0A2X0KVT8_9BASI</name>
<reference evidence="2" key="1">
    <citation type="submission" date="2016-10" db="EMBL/GenBank/DDBJ databases">
        <authorList>
            <person name="Jeantristanb JTB J.-T."/>
            <person name="Ricardo R."/>
        </authorList>
    </citation>
    <scope>NUCLEOTIDE SEQUENCE [LARGE SCALE GENOMIC DNA]</scope>
</reference>
<protein>
    <submittedName>
        <fullName evidence="1">BZ3500_MvSof-1268-A1-R1_Chr3-2g06299 protein</fullName>
    </submittedName>
</protein>
<organism evidence="1 2">
    <name type="scientific">Microbotryum saponariae</name>
    <dbReference type="NCBI Taxonomy" id="289078"/>
    <lineage>
        <taxon>Eukaryota</taxon>
        <taxon>Fungi</taxon>
        <taxon>Dikarya</taxon>
        <taxon>Basidiomycota</taxon>
        <taxon>Pucciniomycotina</taxon>
        <taxon>Microbotryomycetes</taxon>
        <taxon>Microbotryales</taxon>
        <taxon>Microbotryaceae</taxon>
        <taxon>Microbotryum</taxon>
    </lineage>
</organism>
<sequence>MLRRTSSPTFKRPLWCGLQILVARSIDFLLMAPDSIPLRGQKLALSLPDPQHFVRSYAKVVVALPRLCKFYKAVQDAVDMLVREEGLIDSELEGT</sequence>
<dbReference type="Proteomes" id="UP000249723">
    <property type="component" value="Unassembled WGS sequence"/>
</dbReference>
<gene>
    <name evidence="1" type="ORF">BZ3500_MVSOF-1268-A1-R1_CHR3-2G06299</name>
</gene>
<accession>A0A2X0KVT8</accession>